<evidence type="ECO:0000259" key="5">
    <source>
        <dbReference type="Pfam" id="PF01523"/>
    </source>
</evidence>
<dbReference type="Proteomes" id="UP000199322">
    <property type="component" value="Unassembled WGS sequence"/>
</dbReference>
<organism evidence="7 8">
    <name type="scientific">Geotoga petraea</name>
    <dbReference type="NCBI Taxonomy" id="28234"/>
    <lineage>
        <taxon>Bacteria</taxon>
        <taxon>Thermotogati</taxon>
        <taxon>Thermotogota</taxon>
        <taxon>Thermotogae</taxon>
        <taxon>Petrotogales</taxon>
        <taxon>Petrotogaceae</taxon>
        <taxon>Geotoga</taxon>
    </lineage>
</organism>
<dbReference type="AlphaFoldDB" id="A0A1G6PEF9"/>
<dbReference type="PANTHER" id="PTHR30624:SF0">
    <property type="entry name" value="METALLOPROTEASE SLR0863"/>
    <property type="match status" value="1"/>
</dbReference>
<keyword evidence="4" id="KW-0482">Metalloprotease</keyword>
<gene>
    <name evidence="7" type="ORF">SAMN04488588_1798</name>
</gene>
<protein>
    <submittedName>
        <fullName evidence="7">TldD protein</fullName>
    </submittedName>
</protein>
<dbReference type="InterPro" id="IPR045569">
    <property type="entry name" value="Metalloprtase-TldD/E_C"/>
</dbReference>
<dbReference type="STRING" id="28234.SAMN04488588_1798"/>
<keyword evidence="3" id="KW-0378">Hydrolase</keyword>
<dbReference type="GO" id="GO:0005829">
    <property type="term" value="C:cytosol"/>
    <property type="evidence" value="ECO:0007669"/>
    <property type="project" value="TreeGrafter"/>
</dbReference>
<sequence>MYRFPKGFYTDVRIENVFETAISVTNDNLDEKKEKEYEAAFIRLFDGNRWFYSSTTDVSSIQNEIDILSEMADINDDIIDNPIVKKFQVNEGEFYKFQEDENVRNIDLEKKFDVISDYFDLVKECEYVKMWKANYVDLNVRKSFFSSKGSRLFFDYQKVGYRISWQLADGDERFDEGFDVSANVFESIKNKRDKMKEKLDKSIHFLKNAVNVEPGKYTVVLSPLAAGVFAHESFGHKSESDFMIGDETMRKEWKIGKKVGSDILNIVDDGNLQGNGFVPFDDEGTRAQETFLIKEGKLAGRLHSVETAVDMNEELTGNARAINFEFEPIVRMTNTYIKAGDKPFDKLISEIDEGILIDTISHGSGMSTFTIAPRMAYYIKNGKIDKPVKISVVTGNVFETLNEIDGLSDKLEILSFTLGGCGKMEQFPLPVGFGGPYVRVRNLNVQ</sequence>
<dbReference type="PANTHER" id="PTHR30624">
    <property type="entry name" value="UNCHARACTERIZED PROTEIN TLDD AND PMBA"/>
    <property type="match status" value="1"/>
</dbReference>
<evidence type="ECO:0000256" key="1">
    <source>
        <dbReference type="ARBA" id="ARBA00005836"/>
    </source>
</evidence>
<dbReference type="InterPro" id="IPR035068">
    <property type="entry name" value="TldD/PmbA_N"/>
</dbReference>
<dbReference type="InterPro" id="IPR002510">
    <property type="entry name" value="Metalloprtase-TldD/E_N"/>
</dbReference>
<keyword evidence="8" id="KW-1185">Reference proteome</keyword>
<name>A0A1G6PEF9_9BACT</name>
<dbReference type="Pfam" id="PF19289">
    <property type="entry name" value="PmbA_TldD_3rd"/>
    <property type="match status" value="1"/>
</dbReference>
<dbReference type="InterPro" id="IPR051463">
    <property type="entry name" value="Peptidase_U62_metallo"/>
</dbReference>
<evidence type="ECO:0000313" key="7">
    <source>
        <dbReference type="EMBL" id="SDC77896.1"/>
    </source>
</evidence>
<reference evidence="7 8" key="1">
    <citation type="submission" date="2016-10" db="EMBL/GenBank/DDBJ databases">
        <authorList>
            <person name="de Groot N.N."/>
        </authorList>
    </citation>
    <scope>NUCLEOTIDE SEQUENCE [LARGE SCALE GENOMIC DNA]</scope>
    <source>
        <strain evidence="7 8">WG14</strain>
    </source>
</reference>
<keyword evidence="2" id="KW-0645">Protease</keyword>
<dbReference type="Pfam" id="PF01523">
    <property type="entry name" value="PmbA_TldD_1st"/>
    <property type="match status" value="1"/>
</dbReference>
<comment type="similarity">
    <text evidence="1">Belongs to the peptidase U62 family.</text>
</comment>
<dbReference type="RefSeq" id="WP_091405003.1">
    <property type="nucleotide sequence ID" value="NZ_FMYV01000007.1"/>
</dbReference>
<dbReference type="Gene3D" id="3.30.2290.10">
    <property type="entry name" value="PmbA/TldD superfamily"/>
    <property type="match status" value="1"/>
</dbReference>
<feature type="domain" description="Metalloprotease TldD/E N-terminal" evidence="5">
    <location>
        <begin position="11"/>
        <end position="72"/>
    </location>
</feature>
<dbReference type="GO" id="GO:0008237">
    <property type="term" value="F:metallopeptidase activity"/>
    <property type="evidence" value="ECO:0007669"/>
    <property type="project" value="UniProtKB-KW"/>
</dbReference>
<proteinExistence type="inferred from homology"/>
<evidence type="ECO:0000256" key="3">
    <source>
        <dbReference type="ARBA" id="ARBA00022801"/>
    </source>
</evidence>
<dbReference type="GO" id="GO:0006508">
    <property type="term" value="P:proteolysis"/>
    <property type="evidence" value="ECO:0007669"/>
    <property type="project" value="UniProtKB-KW"/>
</dbReference>
<dbReference type="EMBL" id="FMYV01000007">
    <property type="protein sequence ID" value="SDC77896.1"/>
    <property type="molecule type" value="Genomic_DNA"/>
</dbReference>
<evidence type="ECO:0000256" key="4">
    <source>
        <dbReference type="ARBA" id="ARBA00023049"/>
    </source>
</evidence>
<evidence type="ECO:0000313" key="8">
    <source>
        <dbReference type="Proteomes" id="UP000199322"/>
    </source>
</evidence>
<evidence type="ECO:0000256" key="2">
    <source>
        <dbReference type="ARBA" id="ARBA00022670"/>
    </source>
</evidence>
<feature type="domain" description="Metalloprotease TldD/E C-terminal" evidence="6">
    <location>
        <begin position="214"/>
        <end position="445"/>
    </location>
</feature>
<accession>A0A1G6PEF9</accession>
<dbReference type="InterPro" id="IPR036059">
    <property type="entry name" value="TldD/PmbA_sf"/>
</dbReference>
<dbReference type="SUPFAM" id="SSF111283">
    <property type="entry name" value="Putative modulator of DNA gyrase, PmbA/TldD"/>
    <property type="match status" value="1"/>
</dbReference>
<evidence type="ECO:0000259" key="6">
    <source>
        <dbReference type="Pfam" id="PF19289"/>
    </source>
</evidence>